<evidence type="ECO:0000313" key="6">
    <source>
        <dbReference type="EMBL" id="SHF35505.1"/>
    </source>
</evidence>
<feature type="transmembrane region" description="Helical" evidence="5">
    <location>
        <begin position="170"/>
        <end position="200"/>
    </location>
</feature>
<keyword evidence="5" id="KW-1003">Cell membrane</keyword>
<feature type="transmembrane region" description="Helical" evidence="5">
    <location>
        <begin position="133"/>
        <end position="150"/>
    </location>
</feature>
<feature type="transmembrane region" description="Helical" evidence="5">
    <location>
        <begin position="5"/>
        <end position="21"/>
    </location>
</feature>
<dbReference type="PANTHER" id="PTHR43483">
    <property type="entry name" value="MEMBRANE TRANSPORTER PROTEIN HI_0806-RELATED"/>
    <property type="match status" value="1"/>
</dbReference>
<feature type="transmembrane region" description="Helical" evidence="5">
    <location>
        <begin position="81"/>
        <end position="100"/>
    </location>
</feature>
<dbReference type="EMBL" id="FQVG01000059">
    <property type="protein sequence ID" value="SHF35505.1"/>
    <property type="molecule type" value="Genomic_DNA"/>
</dbReference>
<feature type="transmembrane region" description="Helical" evidence="5">
    <location>
        <begin position="207"/>
        <end position="225"/>
    </location>
</feature>
<evidence type="ECO:0000256" key="2">
    <source>
        <dbReference type="ARBA" id="ARBA00022692"/>
    </source>
</evidence>
<comment type="subcellular location">
    <subcellularLocation>
        <location evidence="5">Cell membrane</location>
        <topology evidence="5">Multi-pass membrane protein</topology>
    </subcellularLocation>
    <subcellularLocation>
        <location evidence="1">Membrane</location>
        <topology evidence="1">Multi-pass membrane protein</topology>
    </subcellularLocation>
</comment>
<evidence type="ECO:0000256" key="4">
    <source>
        <dbReference type="ARBA" id="ARBA00023136"/>
    </source>
</evidence>
<accession>A0A1M5AZ44</accession>
<sequence>MIRLILGVLIITAFIFLYYLMEDVRKVAKNGFGQEGSFVGLSVVGFITLFFDTLGIGSFAPATSMFKIFKLTDERTIPGTLNVSMTIPIILEALIFIRIIEVDIITLITMITASVFGAILGAGIVSKLNKKKVIFSMGMALLFVATLMVAGQLNILPVGGEAIGLRGGKLIFAVVANFILGALMTIGIGLYAPCMALVYALGMSPKVAFPIMMGSCAFLMPAASIKFIKEGAYDKKAAVAITLFGSIGVLIAAFIVKQMRLDLLKWVVIVVILYTSFIMFKSLKKYTTEIFEV</sequence>
<keyword evidence="2 5" id="KW-0812">Transmembrane</keyword>
<keyword evidence="4 5" id="KW-0472">Membrane</keyword>
<name>A0A1M5AZ44_9CLOT</name>
<dbReference type="Proteomes" id="UP000184423">
    <property type="component" value="Unassembled WGS sequence"/>
</dbReference>
<dbReference type="RefSeq" id="WP_073249866.1">
    <property type="nucleotide sequence ID" value="NZ_FQVG01000059.1"/>
</dbReference>
<evidence type="ECO:0000256" key="3">
    <source>
        <dbReference type="ARBA" id="ARBA00022989"/>
    </source>
</evidence>
<feature type="transmembrane region" description="Helical" evidence="5">
    <location>
        <begin position="237"/>
        <end position="256"/>
    </location>
</feature>
<dbReference type="GO" id="GO:0005886">
    <property type="term" value="C:plasma membrane"/>
    <property type="evidence" value="ECO:0007669"/>
    <property type="project" value="UniProtKB-SubCell"/>
</dbReference>
<reference evidence="7" key="1">
    <citation type="submission" date="2016-11" db="EMBL/GenBank/DDBJ databases">
        <authorList>
            <person name="Varghese N."/>
            <person name="Submissions S."/>
        </authorList>
    </citation>
    <scope>NUCLEOTIDE SEQUENCE [LARGE SCALE GENOMIC DNA]</scope>
    <source>
        <strain evidence="7">DSM 10124</strain>
    </source>
</reference>
<proteinExistence type="inferred from homology"/>
<dbReference type="AlphaFoldDB" id="A0A1M5AZ44"/>
<feature type="transmembrane region" description="Helical" evidence="5">
    <location>
        <begin position="263"/>
        <end position="283"/>
    </location>
</feature>
<feature type="transmembrane region" description="Helical" evidence="5">
    <location>
        <begin position="41"/>
        <end position="60"/>
    </location>
</feature>
<keyword evidence="7" id="KW-1185">Reference proteome</keyword>
<dbReference type="PANTHER" id="PTHR43483:SF3">
    <property type="entry name" value="MEMBRANE TRANSPORTER PROTEIN HI_0806-RELATED"/>
    <property type="match status" value="1"/>
</dbReference>
<gene>
    <name evidence="6" type="ORF">SAMN02746091_02331</name>
</gene>
<protein>
    <recommendedName>
        <fullName evidence="5">Probable membrane transporter protein</fullName>
    </recommendedName>
</protein>
<keyword evidence="3 5" id="KW-1133">Transmembrane helix</keyword>
<dbReference type="Pfam" id="PF01925">
    <property type="entry name" value="TauE"/>
    <property type="match status" value="1"/>
</dbReference>
<dbReference type="InterPro" id="IPR002781">
    <property type="entry name" value="TM_pro_TauE-like"/>
</dbReference>
<evidence type="ECO:0000256" key="1">
    <source>
        <dbReference type="ARBA" id="ARBA00004141"/>
    </source>
</evidence>
<evidence type="ECO:0000313" key="7">
    <source>
        <dbReference type="Proteomes" id="UP000184423"/>
    </source>
</evidence>
<organism evidence="6 7">
    <name type="scientific">Caloramator proteoclasticus DSM 10124</name>
    <dbReference type="NCBI Taxonomy" id="1121262"/>
    <lineage>
        <taxon>Bacteria</taxon>
        <taxon>Bacillati</taxon>
        <taxon>Bacillota</taxon>
        <taxon>Clostridia</taxon>
        <taxon>Eubacteriales</taxon>
        <taxon>Clostridiaceae</taxon>
        <taxon>Caloramator</taxon>
    </lineage>
</organism>
<comment type="similarity">
    <text evidence="5">Belongs to the 4-toluene sulfonate uptake permease (TSUP) (TC 2.A.102) family.</text>
</comment>
<evidence type="ECO:0000256" key="5">
    <source>
        <dbReference type="RuleBase" id="RU363041"/>
    </source>
</evidence>
<feature type="transmembrane region" description="Helical" evidence="5">
    <location>
        <begin position="106"/>
        <end position="126"/>
    </location>
</feature>